<feature type="compositionally biased region" description="Low complexity" evidence="1">
    <location>
        <begin position="194"/>
        <end position="205"/>
    </location>
</feature>
<feature type="non-terminal residue" evidence="2">
    <location>
        <position position="1"/>
    </location>
</feature>
<evidence type="ECO:0000256" key="1">
    <source>
        <dbReference type="SAM" id="MobiDB-lite"/>
    </source>
</evidence>
<gene>
    <name evidence="2" type="ORF">AVDCRST_MAG73-733</name>
</gene>
<proteinExistence type="predicted"/>
<feature type="region of interest" description="Disordered" evidence="1">
    <location>
        <begin position="220"/>
        <end position="302"/>
    </location>
</feature>
<feature type="compositionally biased region" description="Basic and acidic residues" evidence="1">
    <location>
        <begin position="107"/>
        <end position="119"/>
    </location>
</feature>
<dbReference type="EMBL" id="CADCWE010000043">
    <property type="protein sequence ID" value="CAA9528763.1"/>
    <property type="molecule type" value="Genomic_DNA"/>
</dbReference>
<feature type="region of interest" description="Disordered" evidence="1">
    <location>
        <begin position="186"/>
        <end position="205"/>
    </location>
</feature>
<dbReference type="AlphaFoldDB" id="A0A6J4TPQ5"/>
<feature type="compositionally biased region" description="Basic and acidic residues" evidence="1">
    <location>
        <begin position="225"/>
        <end position="237"/>
    </location>
</feature>
<evidence type="ECO:0000313" key="2">
    <source>
        <dbReference type="EMBL" id="CAA9528763.1"/>
    </source>
</evidence>
<feature type="compositionally biased region" description="Basic and acidic residues" evidence="1">
    <location>
        <begin position="34"/>
        <end position="45"/>
    </location>
</feature>
<protein>
    <submittedName>
        <fullName evidence="2">Uncharacterized protein</fullName>
    </submittedName>
</protein>
<reference evidence="2" key="1">
    <citation type="submission" date="2020-02" db="EMBL/GenBank/DDBJ databases">
        <authorList>
            <person name="Meier V. D."/>
        </authorList>
    </citation>
    <scope>NUCLEOTIDE SEQUENCE</scope>
    <source>
        <strain evidence="2">AVDCRST_MAG73</strain>
    </source>
</reference>
<organism evidence="2">
    <name type="scientific">uncultured Thermomicrobiales bacterium</name>
    <dbReference type="NCBI Taxonomy" id="1645740"/>
    <lineage>
        <taxon>Bacteria</taxon>
        <taxon>Pseudomonadati</taxon>
        <taxon>Thermomicrobiota</taxon>
        <taxon>Thermomicrobia</taxon>
        <taxon>Thermomicrobiales</taxon>
        <taxon>environmental samples</taxon>
    </lineage>
</organism>
<feature type="non-terminal residue" evidence="2">
    <location>
        <position position="302"/>
    </location>
</feature>
<feature type="compositionally biased region" description="Low complexity" evidence="1">
    <location>
        <begin position="278"/>
        <end position="288"/>
    </location>
</feature>
<accession>A0A6J4TPQ5</accession>
<name>A0A6J4TPQ5_9BACT</name>
<feature type="region of interest" description="Disordered" evidence="1">
    <location>
        <begin position="1"/>
        <end position="119"/>
    </location>
</feature>
<feature type="compositionally biased region" description="Basic and acidic residues" evidence="1">
    <location>
        <begin position="1"/>
        <end position="26"/>
    </location>
</feature>
<feature type="compositionally biased region" description="Basic residues" evidence="1">
    <location>
        <begin position="85"/>
        <end position="106"/>
    </location>
</feature>
<feature type="compositionally biased region" description="Basic and acidic residues" evidence="1">
    <location>
        <begin position="142"/>
        <end position="172"/>
    </location>
</feature>
<feature type="compositionally biased region" description="Basic residues" evidence="1">
    <location>
        <begin position="46"/>
        <end position="69"/>
    </location>
</feature>
<feature type="compositionally biased region" description="Basic and acidic residues" evidence="1">
    <location>
        <begin position="291"/>
        <end position="302"/>
    </location>
</feature>
<sequence length="302" mass="33939">ALTLRDDGHPRFDRPGDRLRGADRIVADQGPEPGRPDHRAGDRRGRVGLRRRRGGDRPRPRPRRRRRRDLRPSALRPRPRPDRGRRQRRDRQHEHRRRCRSHRRRRADGADRPGPGDRVLRLRLAELRHRGLRQLPRVPRRPGRENDRARRPPGDRVLRTGSRLERAPLDRSRRADAAVLVPVRARGARRRPADPAAARPTGRAPAAGVALVGLRHRARAVAARRGGDDDRWPRPDRSGGQPLLPQGRAGREQRPTGGPVGPHRRRTGPPGGHPGRRPAPARSGPAARLGHGADRAGRPGTV</sequence>
<feature type="region of interest" description="Disordered" evidence="1">
    <location>
        <begin position="131"/>
        <end position="172"/>
    </location>
</feature>